<evidence type="ECO:0000313" key="2">
    <source>
        <dbReference type="Proteomes" id="UP001500740"/>
    </source>
</evidence>
<evidence type="ECO:0000313" key="1">
    <source>
        <dbReference type="EMBL" id="GAA0465363.1"/>
    </source>
</evidence>
<dbReference type="EMBL" id="BAAACZ010000018">
    <property type="protein sequence ID" value="GAA0465363.1"/>
    <property type="molecule type" value="Genomic_DNA"/>
</dbReference>
<evidence type="ECO:0008006" key="3">
    <source>
        <dbReference type="Google" id="ProtNLM"/>
    </source>
</evidence>
<dbReference type="Gene3D" id="3.40.630.30">
    <property type="match status" value="1"/>
</dbReference>
<organism evidence="1 2">
    <name type="scientific">Alkalibacillus silvisoli</name>
    <dbReference type="NCBI Taxonomy" id="392823"/>
    <lineage>
        <taxon>Bacteria</taxon>
        <taxon>Bacillati</taxon>
        <taxon>Bacillota</taxon>
        <taxon>Bacilli</taxon>
        <taxon>Bacillales</taxon>
        <taxon>Bacillaceae</taxon>
        <taxon>Alkalibacillus</taxon>
    </lineage>
</organism>
<dbReference type="SUPFAM" id="SSF55729">
    <property type="entry name" value="Acyl-CoA N-acyltransferases (Nat)"/>
    <property type="match status" value="1"/>
</dbReference>
<reference evidence="2" key="1">
    <citation type="journal article" date="2019" name="Int. J. Syst. Evol. Microbiol.">
        <title>The Global Catalogue of Microorganisms (GCM) 10K type strain sequencing project: providing services to taxonomists for standard genome sequencing and annotation.</title>
        <authorList>
            <consortium name="The Broad Institute Genomics Platform"/>
            <consortium name="The Broad Institute Genome Sequencing Center for Infectious Disease"/>
            <person name="Wu L."/>
            <person name="Ma J."/>
        </authorList>
    </citation>
    <scope>NUCLEOTIDE SEQUENCE [LARGE SCALE GENOMIC DNA]</scope>
    <source>
        <strain evidence="2">JCM 14193</strain>
    </source>
</reference>
<comment type="caution">
    <text evidence="1">The sequence shown here is derived from an EMBL/GenBank/DDBJ whole genome shotgun (WGS) entry which is preliminary data.</text>
</comment>
<dbReference type="Proteomes" id="UP001500740">
    <property type="component" value="Unassembled WGS sequence"/>
</dbReference>
<dbReference type="RefSeq" id="WP_343783561.1">
    <property type="nucleotide sequence ID" value="NZ_BAAACZ010000018.1"/>
</dbReference>
<sequence>MKPLNLRPASNSDLNVIDQLCQLSWHNQKQWVGYPRVQHLEELQGVVNEFDNQFHHCIMVIELEGQIVGFTGLLYKEGDHEAHIVGPVLLEKYHTIAFYKIVIEEVVSKCLNTFETVHIEVALINKILLKAIDENKWTTATISPSNMSIETQTFSLNLERALTL</sequence>
<keyword evidence="2" id="KW-1185">Reference proteome</keyword>
<gene>
    <name evidence="1" type="ORF">GCM10008935_21470</name>
</gene>
<dbReference type="InterPro" id="IPR016181">
    <property type="entry name" value="Acyl_CoA_acyltransferase"/>
</dbReference>
<accession>A0ABP3JVP7</accession>
<protein>
    <recommendedName>
        <fullName evidence="3">GNAT family N-acetyltransferase</fullName>
    </recommendedName>
</protein>
<proteinExistence type="predicted"/>
<name>A0ABP3JVP7_9BACI</name>